<dbReference type="GO" id="GO:0008745">
    <property type="term" value="F:N-acetylmuramoyl-L-alanine amidase activity"/>
    <property type="evidence" value="ECO:0007669"/>
    <property type="project" value="UniProtKB-EC"/>
</dbReference>
<keyword evidence="5" id="KW-0961">Cell wall biogenesis/degradation</keyword>
<dbReference type="GO" id="GO:0071555">
    <property type="term" value="P:cell wall organization"/>
    <property type="evidence" value="ECO:0007669"/>
    <property type="project" value="UniProtKB-KW"/>
</dbReference>
<evidence type="ECO:0000256" key="5">
    <source>
        <dbReference type="ARBA" id="ARBA00023316"/>
    </source>
</evidence>
<dbReference type="PATRIC" id="fig|1489064.4.peg.3802"/>
<dbReference type="InterPro" id="IPR051206">
    <property type="entry name" value="NAMLAA_amidase_2"/>
</dbReference>
<dbReference type="InterPro" id="IPR036505">
    <property type="entry name" value="Amidase/PGRP_sf"/>
</dbReference>
<dbReference type="EC" id="3.5.1.28" evidence="3"/>
<dbReference type="Gene3D" id="1.10.101.10">
    <property type="entry name" value="PGBD-like superfamily/PGBD"/>
    <property type="match status" value="1"/>
</dbReference>
<dbReference type="Proteomes" id="UP000035444">
    <property type="component" value="Unassembled WGS sequence"/>
</dbReference>
<dbReference type="InterPro" id="IPR036365">
    <property type="entry name" value="PGBD-like_sf"/>
</dbReference>
<evidence type="ECO:0000313" key="8">
    <source>
        <dbReference type="Proteomes" id="UP000035444"/>
    </source>
</evidence>
<dbReference type="PANTHER" id="PTHR30417">
    <property type="entry name" value="N-ACETYLMURAMOYL-L-ALANINE AMIDASE AMID"/>
    <property type="match status" value="1"/>
</dbReference>
<proteinExistence type="inferred from homology"/>
<dbReference type="AlphaFoldDB" id="A0A0H2MD95"/>
<dbReference type="InterPro" id="IPR002502">
    <property type="entry name" value="Amidase_domain"/>
</dbReference>
<feature type="domain" description="N-acetylmuramoyl-L-alanine amidase" evidence="6">
    <location>
        <begin position="9"/>
        <end position="146"/>
    </location>
</feature>
<dbReference type="Pfam" id="PF01510">
    <property type="entry name" value="Amidase_2"/>
    <property type="match status" value="1"/>
</dbReference>
<dbReference type="InterPro" id="IPR036366">
    <property type="entry name" value="PGBDSf"/>
</dbReference>
<evidence type="ECO:0000256" key="1">
    <source>
        <dbReference type="ARBA" id="ARBA00001561"/>
    </source>
</evidence>
<comment type="catalytic activity">
    <reaction evidence="1">
        <text>Hydrolyzes the link between N-acetylmuramoyl residues and L-amino acid residues in certain cell-wall glycopeptides.</text>
        <dbReference type="EC" id="3.5.1.28"/>
    </reaction>
</comment>
<dbReference type="STRING" id="1489064.WH96_12395"/>
<protein>
    <recommendedName>
        <fullName evidence="3">N-acetylmuramoyl-L-alanine amidase</fullName>
        <ecNumber evidence="3">3.5.1.28</ecNumber>
    </recommendedName>
</protein>
<name>A0A0H2MD95_9PROT</name>
<dbReference type="RefSeq" id="WP_047764470.1">
    <property type="nucleotide sequence ID" value="NZ_LAQL01000007.1"/>
</dbReference>
<comment type="caution">
    <text evidence="7">The sequence shown here is derived from an EMBL/GenBank/DDBJ whole genome shotgun (WGS) entry which is preliminary data.</text>
</comment>
<dbReference type="GO" id="GO:0009254">
    <property type="term" value="P:peptidoglycan turnover"/>
    <property type="evidence" value="ECO:0007669"/>
    <property type="project" value="TreeGrafter"/>
</dbReference>
<dbReference type="SUPFAM" id="SSF55846">
    <property type="entry name" value="N-acetylmuramoyl-L-alanine amidase-like"/>
    <property type="match status" value="1"/>
</dbReference>
<keyword evidence="8" id="KW-1185">Reference proteome</keyword>
<evidence type="ECO:0000259" key="6">
    <source>
        <dbReference type="SMART" id="SM00644"/>
    </source>
</evidence>
<evidence type="ECO:0000313" key="7">
    <source>
        <dbReference type="EMBL" id="KLN60504.1"/>
    </source>
</evidence>
<dbReference type="CDD" id="cd06583">
    <property type="entry name" value="PGRP"/>
    <property type="match status" value="1"/>
</dbReference>
<evidence type="ECO:0000256" key="2">
    <source>
        <dbReference type="ARBA" id="ARBA00007553"/>
    </source>
</evidence>
<gene>
    <name evidence="7" type="ORF">WH96_12395</name>
</gene>
<dbReference type="SUPFAM" id="SSF47090">
    <property type="entry name" value="PGBD-like"/>
    <property type="match status" value="1"/>
</dbReference>
<dbReference type="PANTHER" id="PTHR30417:SF1">
    <property type="entry name" value="N-ACETYLMURAMOYL-L-ALANINE AMIDASE AMID"/>
    <property type="match status" value="1"/>
</dbReference>
<dbReference type="EMBL" id="LAQL01000007">
    <property type="protein sequence ID" value="KLN60504.1"/>
    <property type="molecule type" value="Genomic_DNA"/>
</dbReference>
<organism evidence="7 8">
    <name type="scientific">Kiloniella spongiae</name>
    <dbReference type="NCBI Taxonomy" id="1489064"/>
    <lineage>
        <taxon>Bacteria</taxon>
        <taxon>Pseudomonadati</taxon>
        <taxon>Pseudomonadota</taxon>
        <taxon>Alphaproteobacteria</taxon>
        <taxon>Rhodospirillales</taxon>
        <taxon>Kiloniellaceae</taxon>
        <taxon>Kiloniella</taxon>
    </lineage>
</organism>
<evidence type="ECO:0000256" key="3">
    <source>
        <dbReference type="ARBA" id="ARBA00011901"/>
    </source>
</evidence>
<dbReference type="SMART" id="SM00644">
    <property type="entry name" value="Ami_2"/>
    <property type="match status" value="1"/>
</dbReference>
<evidence type="ECO:0000256" key="4">
    <source>
        <dbReference type="ARBA" id="ARBA00022801"/>
    </source>
</evidence>
<comment type="similarity">
    <text evidence="2">Belongs to the N-acetylmuramoyl-L-alanine amidase 2 family.</text>
</comment>
<reference evidence="7 8" key="1">
    <citation type="submission" date="2015-03" db="EMBL/GenBank/DDBJ databases">
        <title>Genome Sequence of Kiloniella spongiae MEBiC09566, isolated from a marine sponge.</title>
        <authorList>
            <person name="Shao Z."/>
            <person name="Wang L."/>
            <person name="Li X."/>
        </authorList>
    </citation>
    <scope>NUCLEOTIDE SEQUENCE [LARGE SCALE GENOMIC DNA]</scope>
    <source>
        <strain evidence="7 8">MEBiC09566</strain>
    </source>
</reference>
<dbReference type="Gene3D" id="3.40.80.10">
    <property type="entry name" value="Peptidoglycan recognition protein-like"/>
    <property type="match status" value="1"/>
</dbReference>
<sequence>MKTNTTFQSPNFGPRPEGSVINMLLLHYTGMQTSKDALERLCSTAAQVSAHYLIEEDGEVFQLVHEEQRAWHAGVAYWGGETDINSCSIGIEIVNPGHEWGYRGFPPAQMKAVAALSEEILERHPIPAHRVLAHSDIAPERKEDPGELFDWALLAKQGIGFFPSATAQSKTISEENFIAKLGEYGYQVELESPTGVTTKAAIIAFQRHFRQSKLDGKIDLECCQILADLHSRLDDRPEAP</sequence>
<dbReference type="GO" id="GO:0019867">
    <property type="term" value="C:outer membrane"/>
    <property type="evidence" value="ECO:0007669"/>
    <property type="project" value="TreeGrafter"/>
</dbReference>
<dbReference type="GO" id="GO:0009253">
    <property type="term" value="P:peptidoglycan catabolic process"/>
    <property type="evidence" value="ECO:0007669"/>
    <property type="project" value="InterPro"/>
</dbReference>
<keyword evidence="4" id="KW-0378">Hydrolase</keyword>
<accession>A0A0H2MD95</accession>